<sequence length="55" mass="6139">MKFYHLMVAAEALCLFNLSSRNSSSSPIRGGIFHVPYAWPDIFPPSFVASSHLLQ</sequence>
<dbReference type="EMBL" id="GBRH01205711">
    <property type="protein sequence ID" value="JAD92184.1"/>
    <property type="molecule type" value="Transcribed_RNA"/>
</dbReference>
<reference evidence="1" key="2">
    <citation type="journal article" date="2015" name="Data Brief">
        <title>Shoot transcriptome of the giant reed, Arundo donax.</title>
        <authorList>
            <person name="Barrero R.A."/>
            <person name="Guerrero F.D."/>
            <person name="Moolhuijzen P."/>
            <person name="Goolsby J.A."/>
            <person name="Tidwell J."/>
            <person name="Bellgard S.E."/>
            <person name="Bellgard M.I."/>
        </authorList>
    </citation>
    <scope>NUCLEOTIDE SEQUENCE</scope>
    <source>
        <tissue evidence="1">Shoot tissue taken approximately 20 cm above the soil surface</tissue>
    </source>
</reference>
<accession>A0A0A9DUG8</accession>
<dbReference type="AlphaFoldDB" id="A0A0A9DUG8"/>
<proteinExistence type="predicted"/>
<protein>
    <submittedName>
        <fullName evidence="1">Uncharacterized protein</fullName>
    </submittedName>
</protein>
<organism evidence="1">
    <name type="scientific">Arundo donax</name>
    <name type="common">Giant reed</name>
    <name type="synonym">Donax arundinaceus</name>
    <dbReference type="NCBI Taxonomy" id="35708"/>
    <lineage>
        <taxon>Eukaryota</taxon>
        <taxon>Viridiplantae</taxon>
        <taxon>Streptophyta</taxon>
        <taxon>Embryophyta</taxon>
        <taxon>Tracheophyta</taxon>
        <taxon>Spermatophyta</taxon>
        <taxon>Magnoliopsida</taxon>
        <taxon>Liliopsida</taxon>
        <taxon>Poales</taxon>
        <taxon>Poaceae</taxon>
        <taxon>PACMAD clade</taxon>
        <taxon>Arundinoideae</taxon>
        <taxon>Arundineae</taxon>
        <taxon>Arundo</taxon>
    </lineage>
</organism>
<reference evidence="1" key="1">
    <citation type="submission" date="2014-09" db="EMBL/GenBank/DDBJ databases">
        <authorList>
            <person name="Magalhaes I.L.F."/>
            <person name="Oliveira U."/>
            <person name="Santos F.R."/>
            <person name="Vidigal T.H.D.A."/>
            <person name="Brescovit A.D."/>
            <person name="Santos A.J."/>
        </authorList>
    </citation>
    <scope>NUCLEOTIDE SEQUENCE</scope>
    <source>
        <tissue evidence="1">Shoot tissue taken approximately 20 cm above the soil surface</tissue>
    </source>
</reference>
<name>A0A0A9DUG8_ARUDO</name>
<evidence type="ECO:0000313" key="1">
    <source>
        <dbReference type="EMBL" id="JAD92184.1"/>
    </source>
</evidence>